<gene>
    <name evidence="2" type="ORF">EV190_11834</name>
</gene>
<dbReference type="RefSeq" id="WP_133742679.1">
    <property type="nucleotide sequence ID" value="NZ_SNYN01000018.1"/>
</dbReference>
<keyword evidence="3" id="KW-1185">Reference proteome</keyword>
<dbReference type="AlphaFoldDB" id="A0A4R6UN04"/>
<evidence type="ECO:0000256" key="1">
    <source>
        <dbReference type="SAM" id="Phobius"/>
    </source>
</evidence>
<proteinExistence type="predicted"/>
<keyword evidence="1" id="KW-0812">Transmembrane</keyword>
<keyword evidence="1" id="KW-0472">Membrane</keyword>
<feature type="transmembrane region" description="Helical" evidence="1">
    <location>
        <begin position="57"/>
        <end position="77"/>
    </location>
</feature>
<accession>A0A4R6UN04</accession>
<evidence type="ECO:0000313" key="3">
    <source>
        <dbReference type="Proteomes" id="UP000295281"/>
    </source>
</evidence>
<feature type="transmembrane region" description="Helical" evidence="1">
    <location>
        <begin position="89"/>
        <end position="110"/>
    </location>
</feature>
<reference evidence="2 3" key="1">
    <citation type="submission" date="2019-03" db="EMBL/GenBank/DDBJ databases">
        <title>Genomic Encyclopedia of Type Strains, Phase IV (KMG-IV): sequencing the most valuable type-strain genomes for metagenomic binning, comparative biology and taxonomic classification.</title>
        <authorList>
            <person name="Goeker M."/>
        </authorList>
    </citation>
    <scope>NUCLEOTIDE SEQUENCE [LARGE SCALE GENOMIC DNA]</scope>
    <source>
        <strain evidence="2 3">DSM 46770</strain>
    </source>
</reference>
<keyword evidence="1" id="KW-1133">Transmembrane helix</keyword>
<dbReference type="EMBL" id="SNYN01000018">
    <property type="protein sequence ID" value="TDQ48498.1"/>
    <property type="molecule type" value="Genomic_DNA"/>
</dbReference>
<sequence>MTERNLAAGAVVFGGVAILGVPLGVLWWLVAPRAEVTATSGGVAYYPLSEAGFAGEGHYALMMLAAGLLTGYLGYLTQYGLARRHRVDLRLPVLVGLAAGTLAGSFTAWLTGAGLDAGAAHAALTLARPGDVVQAGLALRSHSALLLWPFATVLQYGLFDAVSVWREDLPHLDDPAPADGLDAGVPKTGAAER</sequence>
<name>A0A4R6UN04_9ACTN</name>
<feature type="transmembrane region" description="Helical" evidence="1">
    <location>
        <begin position="7"/>
        <end position="30"/>
    </location>
</feature>
<dbReference type="OrthoDB" id="3431348at2"/>
<comment type="caution">
    <text evidence="2">The sequence shown here is derived from an EMBL/GenBank/DDBJ whole genome shotgun (WGS) entry which is preliminary data.</text>
</comment>
<protein>
    <recommendedName>
        <fullName evidence="4">DUF2567 domain-containing protein</fullName>
    </recommendedName>
</protein>
<organism evidence="2 3">
    <name type="scientific">Actinorugispora endophytica</name>
    <dbReference type="NCBI Taxonomy" id="1605990"/>
    <lineage>
        <taxon>Bacteria</taxon>
        <taxon>Bacillati</taxon>
        <taxon>Actinomycetota</taxon>
        <taxon>Actinomycetes</taxon>
        <taxon>Streptosporangiales</taxon>
        <taxon>Nocardiopsidaceae</taxon>
        <taxon>Actinorugispora</taxon>
    </lineage>
</organism>
<dbReference type="Proteomes" id="UP000295281">
    <property type="component" value="Unassembled WGS sequence"/>
</dbReference>
<evidence type="ECO:0000313" key="2">
    <source>
        <dbReference type="EMBL" id="TDQ48498.1"/>
    </source>
</evidence>
<evidence type="ECO:0008006" key="4">
    <source>
        <dbReference type="Google" id="ProtNLM"/>
    </source>
</evidence>